<name>A0AB74Q1B4_STAAU</name>
<gene>
    <name evidence="1" type="ORF">NCTC8317_01492</name>
</gene>
<proteinExistence type="predicted"/>
<accession>A0AB74Q1B4</accession>
<keyword evidence="1" id="KW-0808">Transferase</keyword>
<organism evidence="1">
    <name type="scientific">Staphylococcus aureus</name>
    <dbReference type="NCBI Taxonomy" id="1280"/>
    <lineage>
        <taxon>Bacteria</taxon>
        <taxon>Bacillati</taxon>
        <taxon>Bacillota</taxon>
        <taxon>Bacilli</taxon>
        <taxon>Bacillales</taxon>
        <taxon>Staphylococcaceae</taxon>
        <taxon>Staphylococcus</taxon>
    </lineage>
</organism>
<evidence type="ECO:0000313" key="1">
    <source>
        <dbReference type="EMBL" id="VDY48433.1"/>
    </source>
</evidence>
<dbReference type="GO" id="GO:0003887">
    <property type="term" value="F:DNA-directed DNA polymerase activity"/>
    <property type="evidence" value="ECO:0007669"/>
    <property type="project" value="UniProtKB-EC"/>
</dbReference>
<reference evidence="1" key="1">
    <citation type="submission" date="2018-12" db="EMBL/GenBank/DDBJ databases">
        <authorList>
            <consortium name="Pathogen Informatics"/>
        </authorList>
    </citation>
    <scope>NUCLEOTIDE SEQUENCE</scope>
    <source>
        <strain evidence="1">NCTC8317</strain>
    </source>
</reference>
<dbReference type="AlphaFoldDB" id="A0AB74Q1B4"/>
<dbReference type="EMBL" id="LR133917">
    <property type="protein sequence ID" value="VDY48433.1"/>
    <property type="molecule type" value="Genomic_DNA"/>
</dbReference>
<keyword evidence="1" id="KW-0548">Nucleotidyltransferase</keyword>
<dbReference type="Proteomes" id="UP000280323">
    <property type="component" value="Chromosome"/>
</dbReference>
<sequence>MSDNIVAIYGDVPELVEKQSAEIISQFFEK</sequence>
<dbReference type="EC" id="2.7.7.7" evidence="1"/>
<protein>
    <submittedName>
        <fullName evidence="1">DNA polymerase III delta subunit</fullName>
        <ecNumber evidence="1">2.7.7.7</ecNumber>
    </submittedName>
</protein>